<protein>
    <submittedName>
        <fullName evidence="1">Uncharacterized protein</fullName>
    </submittedName>
</protein>
<name>A0A174NVW7_BACUN</name>
<dbReference type="Proteomes" id="UP000095419">
    <property type="component" value="Unassembled WGS sequence"/>
</dbReference>
<organism evidence="1 2">
    <name type="scientific">Bacteroides uniformis</name>
    <dbReference type="NCBI Taxonomy" id="820"/>
    <lineage>
        <taxon>Bacteria</taxon>
        <taxon>Pseudomonadati</taxon>
        <taxon>Bacteroidota</taxon>
        <taxon>Bacteroidia</taxon>
        <taxon>Bacteroidales</taxon>
        <taxon>Bacteroidaceae</taxon>
        <taxon>Bacteroides</taxon>
    </lineage>
</organism>
<accession>A0A174NVW7</accession>
<reference evidence="1 2" key="1">
    <citation type="submission" date="2015-09" db="EMBL/GenBank/DDBJ databases">
        <authorList>
            <consortium name="Pathogen Informatics"/>
        </authorList>
    </citation>
    <scope>NUCLEOTIDE SEQUENCE [LARGE SCALE GENOMIC DNA]</scope>
    <source>
        <strain evidence="1 2">2789STDY5608791</strain>
    </source>
</reference>
<dbReference type="EMBL" id="CYZF01000014">
    <property type="protein sequence ID" value="CUP50977.1"/>
    <property type="molecule type" value="Genomic_DNA"/>
</dbReference>
<gene>
    <name evidence="1" type="ORF">ERS417307_03829</name>
</gene>
<evidence type="ECO:0000313" key="1">
    <source>
        <dbReference type="EMBL" id="CUP50977.1"/>
    </source>
</evidence>
<dbReference type="AlphaFoldDB" id="A0A174NVW7"/>
<proteinExistence type="predicted"/>
<evidence type="ECO:0000313" key="2">
    <source>
        <dbReference type="Proteomes" id="UP000095419"/>
    </source>
</evidence>
<sequence length="356" mass="38842">MLYLQESVRMVVAVSIHFSTSGLSACSMRMRYSSGLIGEGIYGSRHIIAPQEIALHGLRHTALDVIVVCGINLVATTKYRCHTCSQGTFSIARSIIREIAVIETCLRTESVTVIEVLHKYIRSRSGHFVGTSPLFRQAVQSIILVIHPVARAEGTLVAVLRENQAVGIVIHHFHISCTGKFLPDTAVTSVVFVLEGILVEIGRALIHGLEHKAEVAFVVIHIVSVVRFAALHLTGQYNMSHLVGEGVAHVQVFIGGLDDRKLAGSIAAVARQCACTAYAIVDAVQLRVSRTVGQIVRIDGMPAMPCGSRSVFLNGTVQRRSLVHRLAVRTRIVAIVAGRTALERRGCHIIVRRDYR</sequence>